<reference evidence="4" key="1">
    <citation type="journal article" date="2017" name="Proc. Natl. Acad. Sci. U.S.A.">
        <title>Simulation of Deepwater Horizon oil plume reveals substrate specialization within a complex community of hydrocarbon-degraders.</title>
        <authorList>
            <person name="Hu P."/>
            <person name="Dubinsky E.A."/>
            <person name="Probst A.J."/>
            <person name="Wang J."/>
            <person name="Sieber C.M.K."/>
            <person name="Tom L.M."/>
            <person name="Gardinali P."/>
            <person name="Banfield J.F."/>
            <person name="Atlas R.M."/>
            <person name="Andersen G.L."/>
        </authorList>
    </citation>
    <scope>NUCLEOTIDE SEQUENCE [LARGE SCALE GENOMIC DNA]</scope>
</reference>
<feature type="chain" id="PRO_5013119586" description="Sporulation stage II protein D amidase enhancer LytB N-terminal domain-containing protein" evidence="1">
    <location>
        <begin position="23"/>
        <end position="402"/>
    </location>
</feature>
<evidence type="ECO:0000256" key="1">
    <source>
        <dbReference type="SAM" id="SignalP"/>
    </source>
</evidence>
<feature type="domain" description="Sporulation stage II protein D amidase enhancer LytB N-terminal" evidence="2">
    <location>
        <begin position="125"/>
        <end position="220"/>
    </location>
</feature>
<dbReference type="Proteomes" id="UP000196531">
    <property type="component" value="Unassembled WGS sequence"/>
</dbReference>
<evidence type="ECO:0000313" key="3">
    <source>
        <dbReference type="EMBL" id="OUR98649.1"/>
    </source>
</evidence>
<dbReference type="AlphaFoldDB" id="A0A1Y5FAF6"/>
<dbReference type="GO" id="GO:0030435">
    <property type="term" value="P:sporulation resulting in formation of a cellular spore"/>
    <property type="evidence" value="ECO:0007669"/>
    <property type="project" value="InterPro"/>
</dbReference>
<protein>
    <recommendedName>
        <fullName evidence="2">Sporulation stage II protein D amidase enhancer LytB N-terminal domain-containing protein</fullName>
    </recommendedName>
</protein>
<keyword evidence="1" id="KW-0732">Signal</keyword>
<proteinExistence type="predicted"/>
<dbReference type="NCBIfam" id="TIGR02669">
    <property type="entry name" value="SpoIID_LytB"/>
    <property type="match status" value="1"/>
</dbReference>
<dbReference type="InterPro" id="IPR013693">
    <property type="entry name" value="SpoIID/LytB_N"/>
</dbReference>
<gene>
    <name evidence="3" type="ORF">A9Q84_04325</name>
</gene>
<evidence type="ECO:0000313" key="4">
    <source>
        <dbReference type="Proteomes" id="UP000196531"/>
    </source>
</evidence>
<sequence>MHRICFLFSIYLSTVLSVQTFAEITPYLVTGFAEPKIRVRVGQSLKKVIVSGTDLKRTFHLGNKLKVFPGRKRIKFNCDSFGHKNRKKFKKPTLLASLNSMTGLVTVSGKKYMGTVDIVTSPKSDSCDVVQETRLEDYISGLLAKEMNSSWPLEALKAQAVAARSYALHKMKTNQVSKTLGRKAHYHLESSEKHQVSGSFFDMTRSTDLATTETQGEVLVTPKGKLTPIFFHAKCGGKILRPDQVWGNTVIGYHKNPKGGHCIGHGKKKWRKKISYKRFLSFLKWAQKKKLINLKTKISGKKKIKILADSKKRNSIRLYWGDLHLVVAKPIFRRYFGRVLFPSNNFSLNWNDSKRAFAVSGSGLGHGVGMCQLGALDLAQKGWSYKKILALYFPGHKLEKAY</sequence>
<name>A0A1Y5FAF6_9BACT</name>
<organism evidence="3 4">
    <name type="scientific">Halobacteriovorax marinus</name>
    <dbReference type="NCBI Taxonomy" id="97084"/>
    <lineage>
        <taxon>Bacteria</taxon>
        <taxon>Pseudomonadati</taxon>
        <taxon>Bdellovibrionota</taxon>
        <taxon>Bacteriovoracia</taxon>
        <taxon>Bacteriovoracales</taxon>
        <taxon>Halobacteriovoraceae</taxon>
        <taxon>Halobacteriovorax</taxon>
    </lineage>
</organism>
<dbReference type="Pfam" id="PF08486">
    <property type="entry name" value="SpoIID"/>
    <property type="match status" value="1"/>
</dbReference>
<dbReference type="EMBL" id="MAAO01000004">
    <property type="protein sequence ID" value="OUR98649.1"/>
    <property type="molecule type" value="Genomic_DNA"/>
</dbReference>
<dbReference type="InterPro" id="IPR013486">
    <property type="entry name" value="SpoIID/LytB"/>
</dbReference>
<feature type="signal peptide" evidence="1">
    <location>
        <begin position="1"/>
        <end position="22"/>
    </location>
</feature>
<comment type="caution">
    <text evidence="3">The sequence shown here is derived from an EMBL/GenBank/DDBJ whole genome shotgun (WGS) entry which is preliminary data.</text>
</comment>
<accession>A0A1Y5FAF6</accession>
<evidence type="ECO:0000259" key="2">
    <source>
        <dbReference type="Pfam" id="PF08486"/>
    </source>
</evidence>